<dbReference type="AlphaFoldDB" id="A0A1L7CZQ9"/>
<evidence type="ECO:0000256" key="2">
    <source>
        <dbReference type="ARBA" id="ARBA00022723"/>
    </source>
</evidence>
<sequence length="110" mass="11811">MHEVALSMQMARIVARAADNRKVMAVRVEIGALRQVVPASLAHAWRFAVAGSNLADAELEMIHRPARVRCPAGHLTEPAPGFRCAECGAPGDVAQGLEFRVIDIEIAGRS</sequence>
<evidence type="ECO:0000256" key="1">
    <source>
        <dbReference type="ARBA" id="ARBA00022596"/>
    </source>
</evidence>
<dbReference type="GO" id="GO:0016151">
    <property type="term" value="F:nickel cation binding"/>
    <property type="evidence" value="ECO:0007669"/>
    <property type="project" value="InterPro"/>
</dbReference>
<reference evidence="4 5" key="1">
    <citation type="submission" date="2014-08" db="EMBL/GenBank/DDBJ databases">
        <title>Complete genome sequence of Corynebacterium sphenisci CECT 5990(T) (=DSM 44792(T)), isolated from healthy wild penguins.</title>
        <authorList>
            <person name="Ruckert C."/>
            <person name="Albersmeier A."/>
            <person name="Winkler A."/>
            <person name="Kalinowski J."/>
        </authorList>
    </citation>
    <scope>NUCLEOTIDE SEQUENCE [LARGE SCALE GENOMIC DNA]</scope>
    <source>
        <strain evidence="4 5">DSM 44792</strain>
    </source>
</reference>
<proteinExistence type="predicted"/>
<organism evidence="4 5">
    <name type="scientific">Corynebacterium sphenisci DSM 44792</name>
    <dbReference type="NCBI Taxonomy" id="1437874"/>
    <lineage>
        <taxon>Bacteria</taxon>
        <taxon>Bacillati</taxon>
        <taxon>Actinomycetota</taxon>
        <taxon>Actinomycetes</taxon>
        <taxon>Mycobacteriales</taxon>
        <taxon>Corynebacteriaceae</taxon>
        <taxon>Corynebacterium</taxon>
    </lineage>
</organism>
<evidence type="ECO:0008006" key="6">
    <source>
        <dbReference type="Google" id="ProtNLM"/>
    </source>
</evidence>
<keyword evidence="1" id="KW-0533">Nickel</keyword>
<dbReference type="Proteomes" id="UP000185469">
    <property type="component" value="Chromosome"/>
</dbReference>
<evidence type="ECO:0000256" key="3">
    <source>
        <dbReference type="ARBA" id="ARBA00022833"/>
    </source>
</evidence>
<dbReference type="KEGG" id="csph:CSPHI_10225"/>
<dbReference type="RefSeq" id="WP_075692940.1">
    <property type="nucleotide sequence ID" value="NZ_CP009248.1"/>
</dbReference>
<name>A0A1L7CZQ9_9CORY</name>
<accession>A0A1L7CZQ9</accession>
<keyword evidence="2" id="KW-0479">Metal-binding</keyword>
<dbReference type="PANTHER" id="PTHR34535">
    <property type="entry name" value="HYDROGENASE MATURATION FACTOR HYPA"/>
    <property type="match status" value="1"/>
</dbReference>
<dbReference type="GO" id="GO:0051604">
    <property type="term" value="P:protein maturation"/>
    <property type="evidence" value="ECO:0007669"/>
    <property type="project" value="InterPro"/>
</dbReference>
<evidence type="ECO:0000313" key="4">
    <source>
        <dbReference type="EMBL" id="APT91312.1"/>
    </source>
</evidence>
<dbReference type="Pfam" id="PF01155">
    <property type="entry name" value="HypA"/>
    <property type="match status" value="1"/>
</dbReference>
<dbReference type="OrthoDB" id="288014at2"/>
<gene>
    <name evidence="4" type="ORF">CSPHI_10225</name>
</gene>
<keyword evidence="5" id="KW-1185">Reference proteome</keyword>
<keyword evidence="3" id="KW-0862">Zinc</keyword>
<dbReference type="EMBL" id="CP009248">
    <property type="protein sequence ID" value="APT91312.1"/>
    <property type="molecule type" value="Genomic_DNA"/>
</dbReference>
<evidence type="ECO:0000313" key="5">
    <source>
        <dbReference type="Proteomes" id="UP000185469"/>
    </source>
</evidence>
<dbReference type="InterPro" id="IPR000688">
    <property type="entry name" value="HypA/HybF"/>
</dbReference>
<protein>
    <recommendedName>
        <fullName evidence="6">Hydrogenase maturation factor HypA</fullName>
    </recommendedName>
</protein>
<dbReference type="PANTHER" id="PTHR34535:SF3">
    <property type="entry name" value="HYDROGENASE MATURATION FACTOR HYPA"/>
    <property type="match status" value="1"/>
</dbReference>
<dbReference type="Gene3D" id="3.30.2320.80">
    <property type="match status" value="1"/>
</dbReference>
<dbReference type="GO" id="GO:0008270">
    <property type="term" value="F:zinc ion binding"/>
    <property type="evidence" value="ECO:0007669"/>
    <property type="project" value="TreeGrafter"/>
</dbReference>
<dbReference type="STRING" id="1437874.CSPHI_10225"/>